<feature type="binding site" evidence="8">
    <location>
        <position position="116"/>
    </location>
    <ligand>
        <name>Fe cation</name>
        <dbReference type="ChEBI" id="CHEBI:24875"/>
    </ligand>
</feature>
<evidence type="ECO:0000256" key="4">
    <source>
        <dbReference type="ARBA" id="ARBA00023015"/>
    </source>
</evidence>
<dbReference type="PANTHER" id="PTHR33202:SF19">
    <property type="entry name" value="FERRIC UPTAKE REGULATION PROTEIN"/>
    <property type="match status" value="1"/>
</dbReference>
<feature type="binding site" evidence="7">
    <location>
        <position position="124"/>
    </location>
    <ligand>
        <name>Zn(2+)</name>
        <dbReference type="ChEBI" id="CHEBI:29105"/>
    </ligand>
</feature>
<evidence type="ECO:0000256" key="3">
    <source>
        <dbReference type="ARBA" id="ARBA00022833"/>
    </source>
</evidence>
<comment type="cofactor">
    <cofactor evidence="7">
        <name>Zn(2+)</name>
        <dbReference type="ChEBI" id="CHEBI:29105"/>
    </cofactor>
    <text evidence="7">Binds 1 zinc ion per subunit.</text>
</comment>
<gene>
    <name evidence="9" type="ORF">GS597_14665</name>
</gene>
<reference evidence="9" key="1">
    <citation type="submission" date="2019-12" db="EMBL/GenBank/DDBJ databases">
        <title>High-Quality draft genome sequences of three cyanobacteria isolated from the limestone walls of the Old Cathedral of Coimbra.</title>
        <authorList>
            <person name="Tiago I."/>
            <person name="Soares F."/>
            <person name="Portugal A."/>
        </authorList>
    </citation>
    <scope>NUCLEOTIDE SEQUENCE [LARGE SCALE GENOMIC DNA]</scope>
    <source>
        <strain evidence="9">C</strain>
    </source>
</reference>
<dbReference type="GO" id="GO:0000976">
    <property type="term" value="F:transcription cis-regulatory region binding"/>
    <property type="evidence" value="ECO:0007669"/>
    <property type="project" value="TreeGrafter"/>
</dbReference>
<sequence length="135" mass="15136">MKTPRLQSQDKVLKILKVLDAEISAQDLFVELRKADLPLGLATVYRALEGLKLTGVVQARLLNSGETLYSLSEQDRHHFTCLQCGTSIPLMDGKNCPVHALEAQLRQTAQFEIYYHTLEFFGLCSPCQLQQANSD</sequence>
<dbReference type="Pfam" id="PF01475">
    <property type="entry name" value="FUR"/>
    <property type="match status" value="1"/>
</dbReference>
<organism evidence="9 10">
    <name type="scientific">Petrachloros mirabilis ULC683</name>
    <dbReference type="NCBI Taxonomy" id="2781853"/>
    <lineage>
        <taxon>Bacteria</taxon>
        <taxon>Bacillati</taxon>
        <taxon>Cyanobacteriota</taxon>
        <taxon>Cyanophyceae</taxon>
        <taxon>Synechococcales</taxon>
        <taxon>Petrachlorosaceae</taxon>
        <taxon>Petrachloros</taxon>
        <taxon>Petrachloros mirabilis</taxon>
    </lineage>
</organism>
<dbReference type="RefSeq" id="WP_161826210.1">
    <property type="nucleotide sequence ID" value="NZ_WVIC01000032.1"/>
</dbReference>
<dbReference type="InterPro" id="IPR002481">
    <property type="entry name" value="FUR"/>
</dbReference>
<keyword evidence="5" id="KW-0238">DNA-binding</keyword>
<dbReference type="Gene3D" id="1.10.10.10">
    <property type="entry name" value="Winged helix-like DNA-binding domain superfamily/Winged helix DNA-binding domain"/>
    <property type="match status" value="1"/>
</dbReference>
<proteinExistence type="inferred from homology"/>
<protein>
    <submittedName>
        <fullName evidence="9">Transcriptional repressor</fullName>
    </submittedName>
</protein>
<keyword evidence="10" id="KW-1185">Reference proteome</keyword>
<comment type="cofactor">
    <cofactor evidence="8">
        <name>Mn(2+)</name>
        <dbReference type="ChEBI" id="CHEBI:29035"/>
    </cofactor>
    <cofactor evidence="8">
        <name>Fe(2+)</name>
        <dbReference type="ChEBI" id="CHEBI:29033"/>
    </cofactor>
    <text evidence="8">Binds 1 Mn(2+) or Fe(2+) ion per subunit.</text>
</comment>
<accession>A0A8K2A882</accession>
<dbReference type="EMBL" id="WVIC01000032">
    <property type="protein sequence ID" value="NCJ07729.1"/>
    <property type="molecule type" value="Genomic_DNA"/>
</dbReference>
<evidence type="ECO:0000256" key="6">
    <source>
        <dbReference type="ARBA" id="ARBA00023163"/>
    </source>
</evidence>
<dbReference type="Gene3D" id="3.30.1490.190">
    <property type="match status" value="1"/>
</dbReference>
<feature type="binding site" evidence="7">
    <location>
        <position position="127"/>
    </location>
    <ligand>
        <name>Zn(2+)</name>
        <dbReference type="ChEBI" id="CHEBI:29105"/>
    </ligand>
</feature>
<dbReference type="GO" id="GO:0045892">
    <property type="term" value="P:negative regulation of DNA-templated transcription"/>
    <property type="evidence" value="ECO:0007669"/>
    <property type="project" value="TreeGrafter"/>
</dbReference>
<evidence type="ECO:0000313" key="10">
    <source>
        <dbReference type="Proteomes" id="UP000607397"/>
    </source>
</evidence>
<dbReference type="GO" id="GO:1900376">
    <property type="term" value="P:regulation of secondary metabolite biosynthetic process"/>
    <property type="evidence" value="ECO:0007669"/>
    <property type="project" value="TreeGrafter"/>
</dbReference>
<dbReference type="CDD" id="cd07153">
    <property type="entry name" value="Fur_like"/>
    <property type="match status" value="1"/>
</dbReference>
<keyword evidence="2" id="KW-0678">Repressor</keyword>
<dbReference type="InterPro" id="IPR036390">
    <property type="entry name" value="WH_DNA-bd_sf"/>
</dbReference>
<evidence type="ECO:0000256" key="8">
    <source>
        <dbReference type="PIRSR" id="PIRSR602481-2"/>
    </source>
</evidence>
<name>A0A8K2A882_9CYAN</name>
<feature type="binding site" evidence="7">
    <location>
        <position position="81"/>
    </location>
    <ligand>
        <name>Zn(2+)</name>
        <dbReference type="ChEBI" id="CHEBI:29105"/>
    </ligand>
</feature>
<dbReference type="GO" id="GO:0003700">
    <property type="term" value="F:DNA-binding transcription factor activity"/>
    <property type="evidence" value="ECO:0007669"/>
    <property type="project" value="InterPro"/>
</dbReference>
<keyword evidence="7" id="KW-0479">Metal-binding</keyword>
<dbReference type="PANTHER" id="PTHR33202">
    <property type="entry name" value="ZINC UPTAKE REGULATION PROTEIN"/>
    <property type="match status" value="1"/>
</dbReference>
<evidence type="ECO:0000256" key="2">
    <source>
        <dbReference type="ARBA" id="ARBA00022491"/>
    </source>
</evidence>
<dbReference type="SUPFAM" id="SSF46785">
    <property type="entry name" value="Winged helix' DNA-binding domain"/>
    <property type="match status" value="1"/>
</dbReference>
<evidence type="ECO:0000256" key="5">
    <source>
        <dbReference type="ARBA" id="ARBA00023125"/>
    </source>
</evidence>
<feature type="binding site" evidence="7">
    <location>
        <position position="84"/>
    </location>
    <ligand>
        <name>Zn(2+)</name>
        <dbReference type="ChEBI" id="CHEBI:29105"/>
    </ligand>
</feature>
<comment type="caution">
    <text evidence="9">The sequence shown here is derived from an EMBL/GenBank/DDBJ whole genome shotgun (WGS) entry which is preliminary data.</text>
</comment>
<keyword evidence="6" id="KW-0804">Transcription</keyword>
<comment type="similarity">
    <text evidence="1">Belongs to the Fur family.</text>
</comment>
<keyword evidence="3 7" id="KW-0862">Zinc</keyword>
<dbReference type="InterPro" id="IPR043135">
    <property type="entry name" value="Fur_C"/>
</dbReference>
<evidence type="ECO:0000256" key="7">
    <source>
        <dbReference type="PIRSR" id="PIRSR602481-1"/>
    </source>
</evidence>
<evidence type="ECO:0000313" key="9">
    <source>
        <dbReference type="EMBL" id="NCJ07729.1"/>
    </source>
</evidence>
<keyword evidence="4" id="KW-0805">Transcription regulation</keyword>
<dbReference type="GO" id="GO:0008270">
    <property type="term" value="F:zinc ion binding"/>
    <property type="evidence" value="ECO:0007669"/>
    <property type="project" value="TreeGrafter"/>
</dbReference>
<evidence type="ECO:0000256" key="1">
    <source>
        <dbReference type="ARBA" id="ARBA00007957"/>
    </source>
</evidence>
<dbReference type="AlphaFoldDB" id="A0A8K2A882"/>
<dbReference type="Proteomes" id="UP000607397">
    <property type="component" value="Unassembled WGS sequence"/>
</dbReference>
<keyword evidence="8" id="KW-0408">Iron</keyword>
<dbReference type="InterPro" id="IPR036388">
    <property type="entry name" value="WH-like_DNA-bd_sf"/>
</dbReference>